<gene>
    <name evidence="1" type="ORF">Tci_891480</name>
</gene>
<feature type="non-terminal residue" evidence="1">
    <location>
        <position position="1"/>
    </location>
</feature>
<dbReference type="EMBL" id="BKCJ011315171">
    <property type="protein sequence ID" value="GFD19511.1"/>
    <property type="molecule type" value="Genomic_DNA"/>
</dbReference>
<name>A0A699UCF5_TANCI</name>
<comment type="caution">
    <text evidence="1">The sequence shown here is derived from an EMBL/GenBank/DDBJ whole genome shotgun (WGS) entry which is preliminary data.</text>
</comment>
<protein>
    <submittedName>
        <fullName evidence="1">Zinc finger, CCHC-type</fullName>
    </submittedName>
</protein>
<evidence type="ECO:0000313" key="1">
    <source>
        <dbReference type="EMBL" id="GFD19511.1"/>
    </source>
</evidence>
<organism evidence="1">
    <name type="scientific">Tanacetum cinerariifolium</name>
    <name type="common">Dalmatian daisy</name>
    <name type="synonym">Chrysanthemum cinerariifolium</name>
    <dbReference type="NCBI Taxonomy" id="118510"/>
    <lineage>
        <taxon>Eukaryota</taxon>
        <taxon>Viridiplantae</taxon>
        <taxon>Streptophyta</taxon>
        <taxon>Embryophyta</taxon>
        <taxon>Tracheophyta</taxon>
        <taxon>Spermatophyta</taxon>
        <taxon>Magnoliopsida</taxon>
        <taxon>eudicotyledons</taxon>
        <taxon>Gunneridae</taxon>
        <taxon>Pentapetalae</taxon>
        <taxon>asterids</taxon>
        <taxon>campanulids</taxon>
        <taxon>Asterales</taxon>
        <taxon>Asteraceae</taxon>
        <taxon>Asteroideae</taxon>
        <taxon>Anthemideae</taxon>
        <taxon>Anthemidinae</taxon>
        <taxon>Tanacetum</taxon>
    </lineage>
</organism>
<proteinExistence type="predicted"/>
<reference evidence="1" key="1">
    <citation type="journal article" date="2019" name="Sci. Rep.">
        <title>Draft genome of Tanacetum cinerariifolium, the natural source of mosquito coil.</title>
        <authorList>
            <person name="Yamashiro T."/>
            <person name="Shiraishi A."/>
            <person name="Satake H."/>
            <person name="Nakayama K."/>
        </authorList>
    </citation>
    <scope>NUCLEOTIDE SEQUENCE</scope>
</reference>
<accession>A0A699UCF5</accession>
<sequence length="152" mass="17505">LQEVQSQDLMDYQLARDREQHLACELFRYREDNNEAAFAVAVVEKIYTHESLIFNNTVACEAEIWATKGLLDKAKGNVLGMEIVRDKSNDTLRVSQSMYYNEKLVHTFLEGHSILSLEGILSGDCDVKKLVSGHVYMRLETRSIRWSARYLT</sequence>
<dbReference type="AlphaFoldDB" id="A0A699UCF5"/>